<feature type="compositionally biased region" description="Polar residues" evidence="1">
    <location>
        <begin position="108"/>
        <end position="120"/>
    </location>
</feature>
<keyword evidence="2" id="KW-0732">Signal</keyword>
<evidence type="ECO:0000313" key="3">
    <source>
        <dbReference type="EMBL" id="OGZ84062.1"/>
    </source>
</evidence>
<feature type="compositionally biased region" description="Polar residues" evidence="1">
    <location>
        <begin position="144"/>
        <end position="165"/>
    </location>
</feature>
<proteinExistence type="predicted"/>
<evidence type="ECO:0000313" key="4">
    <source>
        <dbReference type="Proteomes" id="UP000177751"/>
    </source>
</evidence>
<feature type="chain" id="PRO_5009583302" description="DUF4148 domain-containing protein" evidence="2">
    <location>
        <begin position="22"/>
        <end position="165"/>
    </location>
</feature>
<name>A0A1G2JAJ2_9BACT</name>
<dbReference type="Proteomes" id="UP000177751">
    <property type="component" value="Unassembled WGS sequence"/>
</dbReference>
<comment type="caution">
    <text evidence="3">The sequence shown here is derived from an EMBL/GenBank/DDBJ whole genome shotgun (WGS) entry which is preliminary data.</text>
</comment>
<dbReference type="AlphaFoldDB" id="A0A1G2JAJ2"/>
<organism evidence="3 4">
    <name type="scientific">Candidatus Staskawiczbacteria bacterium RIFOXYC1_FULL_38_18</name>
    <dbReference type="NCBI Taxonomy" id="1802229"/>
    <lineage>
        <taxon>Bacteria</taxon>
        <taxon>Candidatus Staskawicziibacteriota</taxon>
    </lineage>
</organism>
<accession>A0A1G2JAJ2</accession>
<sequence length="165" mass="18468">MALIIAAMTAVMACSSAVAQAKRPAQPFVDTGPIWQAIAQQELREQQEFRLWQQRGMTTPQIYSQTPANPARMAAQLQAARVWAWQHNLPPPSSFSQQQPMVVYDNQPQQMAPQQRTRPQPNVVRSGPNAMPAMGSFIYGANRPVQTSANRNWRTPTGQSDLRKK</sequence>
<dbReference type="EMBL" id="MHPP01000024">
    <property type="protein sequence ID" value="OGZ84062.1"/>
    <property type="molecule type" value="Genomic_DNA"/>
</dbReference>
<evidence type="ECO:0008006" key="5">
    <source>
        <dbReference type="Google" id="ProtNLM"/>
    </source>
</evidence>
<evidence type="ECO:0000256" key="2">
    <source>
        <dbReference type="SAM" id="SignalP"/>
    </source>
</evidence>
<protein>
    <recommendedName>
        <fullName evidence="5">DUF4148 domain-containing protein</fullName>
    </recommendedName>
</protein>
<reference evidence="3 4" key="1">
    <citation type="journal article" date="2016" name="Nat. Commun.">
        <title>Thousands of microbial genomes shed light on interconnected biogeochemical processes in an aquifer system.</title>
        <authorList>
            <person name="Anantharaman K."/>
            <person name="Brown C.T."/>
            <person name="Hug L.A."/>
            <person name="Sharon I."/>
            <person name="Castelle C.J."/>
            <person name="Probst A.J."/>
            <person name="Thomas B.C."/>
            <person name="Singh A."/>
            <person name="Wilkins M.J."/>
            <person name="Karaoz U."/>
            <person name="Brodie E.L."/>
            <person name="Williams K.H."/>
            <person name="Hubbard S.S."/>
            <person name="Banfield J.F."/>
        </authorList>
    </citation>
    <scope>NUCLEOTIDE SEQUENCE [LARGE SCALE GENOMIC DNA]</scope>
</reference>
<dbReference type="STRING" id="1802229.A2401_00855"/>
<feature type="region of interest" description="Disordered" evidence="1">
    <location>
        <begin position="108"/>
        <end position="165"/>
    </location>
</feature>
<evidence type="ECO:0000256" key="1">
    <source>
        <dbReference type="SAM" id="MobiDB-lite"/>
    </source>
</evidence>
<gene>
    <name evidence="3" type="ORF">A2401_00855</name>
</gene>
<feature type="signal peptide" evidence="2">
    <location>
        <begin position="1"/>
        <end position="21"/>
    </location>
</feature>